<proteinExistence type="predicted"/>
<organism evidence="1 2">
    <name type="scientific">Fusobacterium vincentii 4_1_13</name>
    <dbReference type="NCBI Taxonomy" id="469606"/>
    <lineage>
        <taxon>Bacteria</taxon>
        <taxon>Fusobacteriati</taxon>
        <taxon>Fusobacteriota</taxon>
        <taxon>Fusobacteriia</taxon>
        <taxon>Fusobacteriales</taxon>
        <taxon>Fusobacteriaceae</taxon>
        <taxon>Fusobacterium</taxon>
    </lineage>
</organism>
<dbReference type="eggNOG" id="ENOG502ZB48">
    <property type="taxonomic scope" value="Bacteria"/>
</dbReference>
<evidence type="ECO:0000313" key="2">
    <source>
        <dbReference type="Proteomes" id="UP000004925"/>
    </source>
</evidence>
<gene>
    <name evidence="1" type="ORF">FSCG_01722</name>
</gene>
<dbReference type="RefSeq" id="WP_008800231.1">
    <property type="nucleotide sequence ID" value="NZ_KQ235738.1"/>
</dbReference>
<dbReference type="EMBL" id="ACDE02000023">
    <property type="protein sequence ID" value="EEO41009.2"/>
    <property type="molecule type" value="Genomic_DNA"/>
</dbReference>
<sequence>MKFKEYLEKLESLDISKTLLKEDKIVFVISGSSNLKTAALEPDRFEILNIFKEFGYKIIKSNFPYNEDFEHSEFEDINILKASLSNIIYYPHTLFNKRFEKEILRHLEPIESLKDVMIISLSSGLNVWKKFMDLTNYNNENIKVFALGPVGKGYGKLKNTIVFKGIFDIYSWFLDFHKADKIVNCGHLGYFKDRKVKNIIYEYLQRKGNK</sequence>
<comment type="caution">
    <text evidence="1">The sequence shown here is derived from an EMBL/GenBank/DDBJ whole genome shotgun (WGS) entry which is preliminary data.</text>
</comment>
<protein>
    <submittedName>
        <fullName evidence="1">Uncharacterized protein</fullName>
    </submittedName>
</protein>
<accession>A0A0M1VX47</accession>
<name>A0A0M1VX47_FUSVC</name>
<dbReference type="AlphaFoldDB" id="A0A0M1VX47"/>
<dbReference type="Proteomes" id="UP000004925">
    <property type="component" value="Unassembled WGS sequence"/>
</dbReference>
<reference evidence="1 2" key="1">
    <citation type="submission" date="2011-10" db="EMBL/GenBank/DDBJ databases">
        <title>The Genome Sequence of Fusobacterium sp. 4_1_13.</title>
        <authorList>
            <consortium name="The Broad Institute Genome Sequencing Platform"/>
            <person name="Earl A."/>
            <person name="Ward D."/>
            <person name="Feldgarden M."/>
            <person name="Gevers D."/>
            <person name="Strauss J."/>
            <person name="Ambrose C."/>
            <person name="Allen-Vercoe E."/>
            <person name="Young S.K."/>
            <person name="Zeng Q."/>
            <person name="Gargeya S."/>
            <person name="Fitzgerald M."/>
            <person name="Haas B."/>
            <person name="Abouelleil A."/>
            <person name="Alvarado L."/>
            <person name="Arachchi H.M."/>
            <person name="Berlin A."/>
            <person name="Brown A."/>
            <person name="Chapman S.B."/>
            <person name="Chen Z."/>
            <person name="Dunbar C."/>
            <person name="Freedman E."/>
            <person name="Gearin G."/>
            <person name="Goldberg J."/>
            <person name="Griggs A."/>
            <person name="Gujja S."/>
            <person name="Heiman D."/>
            <person name="Howarth C."/>
            <person name="Larson L."/>
            <person name="Lui A."/>
            <person name="MacDonald P.J."/>
            <person name="Montmayeur A."/>
            <person name="Murphy C."/>
            <person name="Neiman D."/>
            <person name="Pearson M."/>
            <person name="Priest M."/>
            <person name="Roberts A."/>
            <person name="Saif S."/>
            <person name="Shea T."/>
            <person name="Shenoy N."/>
            <person name="Sisk P."/>
            <person name="Stolte C."/>
            <person name="Sykes S."/>
            <person name="Wortman J."/>
            <person name="Nusbaum C."/>
            <person name="Birren B."/>
        </authorList>
    </citation>
    <scope>NUCLEOTIDE SEQUENCE [LARGE SCALE GENOMIC DNA]</scope>
    <source>
        <strain evidence="1 2">4_1_13</strain>
    </source>
</reference>
<evidence type="ECO:0000313" key="1">
    <source>
        <dbReference type="EMBL" id="EEO41009.2"/>
    </source>
</evidence>